<feature type="transmembrane region" description="Helical" evidence="1">
    <location>
        <begin position="44"/>
        <end position="64"/>
    </location>
</feature>
<reference evidence="3" key="2">
    <citation type="journal article" date="2011" name="Vet. Microbiol.">
        <title>Detection and evaluation of novel herpesviruses in routine and pathological samples from Asian and African elephants: identification of two new probosciviruses (EEHV5 and EEHV6) and two new gammaherpesviruses (EGHV3B and EGHV5).</title>
        <authorList>
            <person name="Latimer E"/>
            <person name="Zong JC"/>
            <person name="Heaggans SY"/>
            <person name="Richman LK"/>
            <person name="Hayward GS."/>
        </authorList>
    </citation>
    <scope>NUCLEOTIDE SEQUENCE [LARGE SCALE GENOMIC DNA]</scope>
</reference>
<accession>A0A0S1TPH4</accession>
<reference evidence="3" key="3">
    <citation type="journal article" date="2014" name="J. Virol.">
        <title>Comparative genome analysis of four elephant endotheliotropic herpesviruses, EEHV3, EEHV4, EEHV5, and EEHV6, from cases of hemorrhagic disease or viremia.</title>
        <authorList>
            <person name="Zong JC"/>
            <person name="Latimer EM"/>
            <person name="Long SY"/>
            <person name="Richman LK"/>
            <person name="Heaggans SY"/>
            <person name="Hayward GS."/>
        </authorList>
    </citation>
    <scope>NUCLEOTIDE SEQUENCE [LARGE SCALE GENOMIC DNA]</scope>
</reference>
<organism evidence="2 3">
    <name type="scientific">Elephant endotheliotropic herpesvirus 4</name>
    <dbReference type="NCBI Taxonomy" id="548914"/>
    <lineage>
        <taxon>Viruses</taxon>
        <taxon>Duplodnaviria</taxon>
        <taxon>Heunggongvirae</taxon>
        <taxon>Peploviricota</taxon>
        <taxon>Herviviricetes</taxon>
        <taxon>Herpesvirales</taxon>
        <taxon>Orthoherpesviridae</taxon>
        <taxon>Betaherpesvirinae</taxon>
        <taxon>Proboscivirus</taxon>
    </lineage>
</organism>
<gene>
    <name evidence="2" type="primary">E22A</name>
</gene>
<evidence type="ECO:0000313" key="3">
    <source>
        <dbReference type="Proteomes" id="UP000161618"/>
    </source>
</evidence>
<protein>
    <submittedName>
        <fullName evidence="2">Protein E22A</fullName>
    </submittedName>
</protein>
<sequence>MCIYPPTLVPDYYYENLVARRQRWPSRAESNAVNACLWILKDNLYTDASAGLVLCGLCMFVYFMRKRKKNPAYYYVYGF</sequence>
<reference evidence="2 3" key="4">
    <citation type="journal article" date="2016" name="MSphere">
        <title>Complete Genome Sequence of Elephant Endotheliotropic Herpesvirus 4, the First Example of a GC-Rich Branch Proboscivirus.</title>
        <authorList>
            <person name="Ling P.D."/>
            <person name="Long S.Y."/>
            <person name="Fuery A."/>
            <person name="Peng R.S."/>
            <person name="Heaggans S.Y."/>
            <person name="Qin X."/>
            <person name="Worley K.C."/>
            <person name="Dugan S."/>
            <person name="Hayward G.S."/>
        </authorList>
    </citation>
    <scope>NUCLEOTIDE SEQUENCE [LARGE SCALE GENOMIC DNA]</scope>
    <source>
        <strain evidence="2">North American NAP69</strain>
    </source>
</reference>
<dbReference type="RefSeq" id="YP_009179272.1">
    <property type="nucleotide sequence ID" value="NC_028379.1"/>
</dbReference>
<proteinExistence type="predicted"/>
<evidence type="ECO:0000256" key="1">
    <source>
        <dbReference type="SAM" id="Phobius"/>
    </source>
</evidence>
<keyword evidence="3" id="KW-1185">Reference proteome</keyword>
<dbReference type="EMBL" id="KT832477">
    <property type="protein sequence ID" value="ALM25959.1"/>
    <property type="molecule type" value="Genomic_DNA"/>
</dbReference>
<keyword evidence="1" id="KW-0812">Transmembrane</keyword>
<reference evidence="3" key="1">
    <citation type="journal article" date="2009" name="Vet. Pathol.">
        <title>Clinico-pathologic features of fatal disease attributed to new variants of endotheliotropic herpesviruses in two Asian elephants (Elephas maximus).</title>
        <authorList>
            <person name="Garner M.M."/>
            <person name="Helmick K."/>
            <person name="Ochsenreiter J."/>
            <person name="Richman L.K."/>
            <person name="Latimer E."/>
            <person name="Wise A.G."/>
            <person name="Maes R.K."/>
            <person name="Kiupel M."/>
            <person name="Nordhausen R.W."/>
            <person name="Zong J.C."/>
            <person name="Hayward G.S."/>
        </authorList>
    </citation>
    <scope>NUCLEOTIDE SEQUENCE [LARGE SCALE GENOMIC DNA]</scope>
</reference>
<keyword evidence="1" id="KW-1133">Transmembrane helix</keyword>
<keyword evidence="1" id="KW-0472">Membrane</keyword>
<name>A0A0S1TPH4_9BETA</name>
<dbReference type="KEGG" id="vg:26196548"/>
<dbReference type="Proteomes" id="UP000161618">
    <property type="component" value="Segment"/>
</dbReference>
<dbReference type="GeneID" id="26196548"/>
<reference evidence="2 3" key="5">
    <citation type="journal article" date="2016" name="MSphere">
        <title>Comparison of the Gene Coding Contents and Other Unusual Features of the GC-Rich and AT-Rich Branch Probosciviruses.</title>
        <authorList>
            <person name="Ling P.D."/>
            <person name="Long S.Y."/>
            <person name="Zong J.C."/>
            <person name="Heaggans S.Y."/>
            <person name="Qin X."/>
            <person name="Hayward G.S."/>
        </authorList>
    </citation>
    <scope>NUCLEOTIDE SEQUENCE [LARGE SCALE GENOMIC DNA]</scope>
    <source>
        <strain evidence="2">North American NAP69</strain>
    </source>
</reference>
<evidence type="ECO:0000313" key="2">
    <source>
        <dbReference type="EMBL" id="ALM25959.1"/>
    </source>
</evidence>